<evidence type="ECO:0000256" key="4">
    <source>
        <dbReference type="ARBA" id="ARBA00022448"/>
    </source>
</evidence>
<keyword evidence="4 11" id="KW-0813">Transport</keyword>
<evidence type="ECO:0000256" key="11">
    <source>
        <dbReference type="RuleBase" id="RU365087"/>
    </source>
</evidence>
<evidence type="ECO:0000313" key="12">
    <source>
        <dbReference type="EMBL" id="WZJ21114.1"/>
    </source>
</evidence>
<feature type="transmembrane region" description="Helical" evidence="11">
    <location>
        <begin position="54"/>
        <end position="77"/>
    </location>
</feature>
<keyword evidence="5 11" id="KW-1003">Cell membrane</keyword>
<evidence type="ECO:0000256" key="1">
    <source>
        <dbReference type="ARBA" id="ARBA00004651"/>
    </source>
</evidence>
<comment type="subcellular location">
    <subcellularLocation>
        <location evidence="1 11">Cell membrane</location>
        <topology evidence="1 11">Multi-pass membrane protein</topology>
    </subcellularLocation>
</comment>
<evidence type="ECO:0000256" key="2">
    <source>
        <dbReference type="ARBA" id="ARBA00008445"/>
    </source>
</evidence>
<accession>A0ABZ2XH21</accession>
<sequence length="123" mass="12223">MNWLFSVVLTVHILVALAIIGLVLMQHGKGADMGAAFGSGSSGSLFGASGSANFLSRTTAVLATVFFLTSLSLAYIASDKPKTAGSLMQEAVQSQPVSTAVPAAAEAAGAPAGAGSKAQEVPK</sequence>
<name>A0ABZ2XH21_9RHOO</name>
<evidence type="ECO:0000256" key="6">
    <source>
        <dbReference type="ARBA" id="ARBA00022692"/>
    </source>
</evidence>
<evidence type="ECO:0000256" key="9">
    <source>
        <dbReference type="ARBA" id="ARBA00023010"/>
    </source>
</evidence>
<evidence type="ECO:0000313" key="13">
    <source>
        <dbReference type="Proteomes" id="UP001479520"/>
    </source>
</evidence>
<dbReference type="EMBL" id="CP151406">
    <property type="protein sequence ID" value="WZJ21114.1"/>
    <property type="molecule type" value="Genomic_DNA"/>
</dbReference>
<dbReference type="Proteomes" id="UP001479520">
    <property type="component" value="Chromosome"/>
</dbReference>
<dbReference type="Pfam" id="PF03840">
    <property type="entry name" value="SecG"/>
    <property type="match status" value="1"/>
</dbReference>
<dbReference type="PANTHER" id="PTHR34182">
    <property type="entry name" value="PROTEIN-EXPORT MEMBRANE PROTEIN SECG"/>
    <property type="match status" value="1"/>
</dbReference>
<dbReference type="InterPro" id="IPR004692">
    <property type="entry name" value="SecG"/>
</dbReference>
<evidence type="ECO:0000256" key="10">
    <source>
        <dbReference type="ARBA" id="ARBA00023136"/>
    </source>
</evidence>
<keyword evidence="13" id="KW-1185">Reference proteome</keyword>
<evidence type="ECO:0000256" key="5">
    <source>
        <dbReference type="ARBA" id="ARBA00022475"/>
    </source>
</evidence>
<gene>
    <name evidence="12" type="primary">secG</name>
    <name evidence="12" type="ORF">AADV58_14345</name>
</gene>
<evidence type="ECO:0000256" key="3">
    <source>
        <dbReference type="ARBA" id="ARBA00017876"/>
    </source>
</evidence>
<proteinExistence type="inferred from homology"/>
<evidence type="ECO:0000256" key="7">
    <source>
        <dbReference type="ARBA" id="ARBA00022927"/>
    </source>
</evidence>
<keyword evidence="9 11" id="KW-0811">Translocation</keyword>
<comment type="caution">
    <text evidence="11">Lacks conserved residue(s) required for the propagation of feature annotation.</text>
</comment>
<keyword evidence="10 11" id="KW-0472">Membrane</keyword>
<dbReference type="PRINTS" id="PR01651">
    <property type="entry name" value="SECGEXPORT"/>
</dbReference>
<reference evidence="12 13" key="1">
    <citation type="submission" date="2024-04" db="EMBL/GenBank/DDBJ databases">
        <title>Dissimilatory iodate-reducing microorganisms contribute to the enrichment of iodine in groundwater.</title>
        <authorList>
            <person name="Jiang Z."/>
        </authorList>
    </citation>
    <scope>NUCLEOTIDE SEQUENCE [LARGE SCALE GENOMIC DNA]</scope>
    <source>
        <strain evidence="12 13">NCP973</strain>
    </source>
</reference>
<dbReference type="RefSeq" id="WP_341743495.1">
    <property type="nucleotide sequence ID" value="NZ_CP151406.1"/>
</dbReference>
<dbReference type="NCBIfam" id="TIGR00810">
    <property type="entry name" value="secG"/>
    <property type="match status" value="1"/>
</dbReference>
<organism evidence="12 13">
    <name type="scientific">Azonexus hydrophilus</name>
    <dbReference type="NCBI Taxonomy" id="418702"/>
    <lineage>
        <taxon>Bacteria</taxon>
        <taxon>Pseudomonadati</taxon>
        <taxon>Pseudomonadota</taxon>
        <taxon>Betaproteobacteria</taxon>
        <taxon>Rhodocyclales</taxon>
        <taxon>Azonexaceae</taxon>
        <taxon>Azonexus</taxon>
    </lineage>
</organism>
<keyword evidence="6 11" id="KW-0812">Transmembrane</keyword>
<keyword evidence="8 11" id="KW-1133">Transmembrane helix</keyword>
<dbReference type="PANTHER" id="PTHR34182:SF1">
    <property type="entry name" value="PROTEIN-EXPORT MEMBRANE PROTEIN SECG"/>
    <property type="match status" value="1"/>
</dbReference>
<keyword evidence="7 11" id="KW-0653">Protein transport</keyword>
<protein>
    <recommendedName>
        <fullName evidence="3 11">Protein-export membrane protein SecG</fullName>
    </recommendedName>
</protein>
<comment type="similarity">
    <text evidence="2 11">Belongs to the SecG family.</text>
</comment>
<evidence type="ECO:0000256" key="8">
    <source>
        <dbReference type="ARBA" id="ARBA00022989"/>
    </source>
</evidence>
<comment type="function">
    <text evidence="11">Involved in protein export. Participates in an early event of protein translocation.</text>
</comment>